<protein>
    <submittedName>
        <fullName evidence="3">Uncharacterized protein</fullName>
    </submittedName>
</protein>
<name>A0AAJ0ERE3_9PEZI</name>
<feature type="transmembrane region" description="Helical" evidence="2">
    <location>
        <begin position="108"/>
        <end position="128"/>
    </location>
</feature>
<dbReference type="GeneID" id="85465339"/>
<dbReference type="EMBL" id="JAHMHR010000074">
    <property type="protein sequence ID" value="KAK1658413.1"/>
    <property type="molecule type" value="Genomic_DNA"/>
</dbReference>
<evidence type="ECO:0000313" key="4">
    <source>
        <dbReference type="Proteomes" id="UP001224890"/>
    </source>
</evidence>
<gene>
    <name evidence="3" type="ORF">BDP55DRAFT_758917</name>
</gene>
<evidence type="ECO:0000313" key="3">
    <source>
        <dbReference type="EMBL" id="KAK1658413.1"/>
    </source>
</evidence>
<keyword evidence="2" id="KW-0472">Membrane</keyword>
<dbReference type="RefSeq" id="XP_060423177.1">
    <property type="nucleotide sequence ID" value="XM_060580813.1"/>
</dbReference>
<feature type="region of interest" description="Disordered" evidence="1">
    <location>
        <begin position="31"/>
        <end position="60"/>
    </location>
</feature>
<accession>A0AAJ0ERE3</accession>
<proteinExistence type="predicted"/>
<organism evidence="3 4">
    <name type="scientific">Colletotrichum godetiae</name>
    <dbReference type="NCBI Taxonomy" id="1209918"/>
    <lineage>
        <taxon>Eukaryota</taxon>
        <taxon>Fungi</taxon>
        <taxon>Dikarya</taxon>
        <taxon>Ascomycota</taxon>
        <taxon>Pezizomycotina</taxon>
        <taxon>Sordariomycetes</taxon>
        <taxon>Hypocreomycetidae</taxon>
        <taxon>Glomerellales</taxon>
        <taxon>Glomerellaceae</taxon>
        <taxon>Colletotrichum</taxon>
        <taxon>Colletotrichum acutatum species complex</taxon>
    </lineage>
</organism>
<dbReference type="AlphaFoldDB" id="A0AAJ0ERE3"/>
<keyword evidence="2" id="KW-0812">Transmembrane</keyword>
<comment type="caution">
    <text evidence="3">The sequence shown here is derived from an EMBL/GenBank/DDBJ whole genome shotgun (WGS) entry which is preliminary data.</text>
</comment>
<keyword evidence="2" id="KW-1133">Transmembrane helix</keyword>
<evidence type="ECO:0000256" key="2">
    <source>
        <dbReference type="SAM" id="Phobius"/>
    </source>
</evidence>
<evidence type="ECO:0000256" key="1">
    <source>
        <dbReference type="SAM" id="MobiDB-lite"/>
    </source>
</evidence>
<reference evidence="3" key="1">
    <citation type="submission" date="2021-06" db="EMBL/GenBank/DDBJ databases">
        <title>Comparative genomics, transcriptomics and evolutionary studies reveal genomic signatures of adaptation to plant cell wall in hemibiotrophic fungi.</title>
        <authorList>
            <consortium name="DOE Joint Genome Institute"/>
            <person name="Baroncelli R."/>
            <person name="Diaz J.F."/>
            <person name="Benocci T."/>
            <person name="Peng M."/>
            <person name="Battaglia E."/>
            <person name="Haridas S."/>
            <person name="Andreopoulos W."/>
            <person name="Labutti K."/>
            <person name="Pangilinan J."/>
            <person name="Floch G.L."/>
            <person name="Makela M.R."/>
            <person name="Henrissat B."/>
            <person name="Grigoriev I.V."/>
            <person name="Crouch J.A."/>
            <person name="De Vries R.P."/>
            <person name="Sukno S.A."/>
            <person name="Thon M.R."/>
        </authorList>
    </citation>
    <scope>NUCLEOTIDE SEQUENCE</scope>
    <source>
        <strain evidence="3">CBS 193.32</strain>
    </source>
</reference>
<sequence length="134" mass="14855">MSDTYDLDYDSCSTLLDCPLNFEALSAPTSTYGTLPTRKKRSSRGRTDSFRQSWAAGPSSVNSPELYFIDTEGIAHRYRLLPTDIEVGQRTFTSSPDPSHHVSESAELCAWVMFIILVVVAIVCLTSSDPQLGW</sequence>
<dbReference type="Proteomes" id="UP001224890">
    <property type="component" value="Unassembled WGS sequence"/>
</dbReference>
<keyword evidence="4" id="KW-1185">Reference proteome</keyword>